<dbReference type="Proteomes" id="UP000018877">
    <property type="component" value="Unassembled WGS sequence"/>
</dbReference>
<reference evidence="2 3" key="1">
    <citation type="journal article" date="2014" name="Environ. Microbiol.">
        <title>The nitrate-ammonifying and nosZ-carrying bacterium Bacillus vireti is a potent source and sink for nitric and nitrous oxide under high nitrate conditions.</title>
        <authorList>
            <person name="Mania D."/>
            <person name="Heylen K."/>
            <person name="van Spanning R.J."/>
            <person name="Frostegard A."/>
        </authorList>
    </citation>
    <scope>NUCLEOTIDE SEQUENCE [LARGE SCALE GENOMIC DNA]</scope>
    <source>
        <strain evidence="2 3">LMG 21834</strain>
    </source>
</reference>
<sequence>MACSLTASTKIFQMMTGKLLGDGCITMQKGRKPRFQFAHTTSDKEWCFYCYEELLNGLPLAPPYYKKVQDNRIQKGFTKCFQVQSRTDPLITWLETIWYCNRIKRIPFDFLDQNLTELALAWWYQDDGHLSKKENIPKKVILSTDNFTSIENRQLTDFLAKKFRLYFMLDSQNRIILYDQLQIFYFLRLVEPYMHTSMVRKLISPNQTHKARKRTTIYLPDNIQVMKPTAEINKKLQNLHTLHEIIMDRTSYIDFYKKRIAHRCIMKETRGYQIIIDEKYNTLLHSIRNRTGLTVSQIVAICFLLND</sequence>
<dbReference type="RefSeq" id="WP_024027834.1">
    <property type="nucleotide sequence ID" value="NZ_ALAN01000055.1"/>
</dbReference>
<organism evidence="2 3">
    <name type="scientific">Neobacillus vireti LMG 21834</name>
    <dbReference type="NCBI Taxonomy" id="1131730"/>
    <lineage>
        <taxon>Bacteria</taxon>
        <taxon>Bacillati</taxon>
        <taxon>Bacillota</taxon>
        <taxon>Bacilli</taxon>
        <taxon>Bacillales</taxon>
        <taxon>Bacillaceae</taxon>
        <taxon>Neobacillus</taxon>
    </lineage>
</organism>
<proteinExistence type="predicted"/>
<evidence type="ECO:0000313" key="3">
    <source>
        <dbReference type="Proteomes" id="UP000018877"/>
    </source>
</evidence>
<dbReference type="InterPro" id="IPR004860">
    <property type="entry name" value="LAGLIDADG_dom"/>
</dbReference>
<dbReference type="EMBL" id="ALAN01000055">
    <property type="protein sequence ID" value="ETI69364.1"/>
    <property type="molecule type" value="Genomic_DNA"/>
</dbReference>
<comment type="caution">
    <text evidence="2">The sequence shown here is derived from an EMBL/GenBank/DDBJ whole genome shotgun (WGS) entry which is preliminary data.</text>
</comment>
<gene>
    <name evidence="2" type="ORF">BAVI_08146</name>
</gene>
<dbReference type="Pfam" id="PF03161">
    <property type="entry name" value="LAGLIDADG_2"/>
    <property type="match status" value="1"/>
</dbReference>
<keyword evidence="2" id="KW-0540">Nuclease</keyword>
<dbReference type="GO" id="GO:0004519">
    <property type="term" value="F:endonuclease activity"/>
    <property type="evidence" value="ECO:0007669"/>
    <property type="project" value="UniProtKB-KW"/>
</dbReference>
<name>A0AB94IQN6_9BACI</name>
<dbReference type="InterPro" id="IPR027434">
    <property type="entry name" value="Homing_endonucl"/>
</dbReference>
<evidence type="ECO:0000313" key="2">
    <source>
        <dbReference type="EMBL" id="ETI69364.1"/>
    </source>
</evidence>
<keyword evidence="3" id="KW-1185">Reference proteome</keyword>
<protein>
    <submittedName>
        <fullName evidence="2">LAGLIDADG family DNA endonuclease</fullName>
    </submittedName>
</protein>
<dbReference type="AlphaFoldDB" id="A0AB94IQN6"/>
<evidence type="ECO:0000259" key="1">
    <source>
        <dbReference type="Pfam" id="PF03161"/>
    </source>
</evidence>
<accession>A0AB94IQN6</accession>
<feature type="domain" description="Homing endonuclease LAGLIDADG" evidence="1">
    <location>
        <begin position="12"/>
        <end position="174"/>
    </location>
</feature>
<dbReference type="SUPFAM" id="SSF55608">
    <property type="entry name" value="Homing endonucleases"/>
    <property type="match status" value="1"/>
</dbReference>
<dbReference type="Gene3D" id="3.10.28.10">
    <property type="entry name" value="Homing endonucleases"/>
    <property type="match status" value="2"/>
</dbReference>
<keyword evidence="2" id="KW-0378">Hydrolase</keyword>
<keyword evidence="2" id="KW-0255">Endonuclease</keyword>